<protein>
    <submittedName>
        <fullName evidence="1">BnaC02g09060D protein</fullName>
    </submittedName>
</protein>
<organism evidence="1 2">
    <name type="scientific">Brassica napus</name>
    <name type="common">Rape</name>
    <dbReference type="NCBI Taxonomy" id="3708"/>
    <lineage>
        <taxon>Eukaryota</taxon>
        <taxon>Viridiplantae</taxon>
        <taxon>Streptophyta</taxon>
        <taxon>Embryophyta</taxon>
        <taxon>Tracheophyta</taxon>
        <taxon>Spermatophyta</taxon>
        <taxon>Magnoliopsida</taxon>
        <taxon>eudicotyledons</taxon>
        <taxon>Gunneridae</taxon>
        <taxon>Pentapetalae</taxon>
        <taxon>rosids</taxon>
        <taxon>malvids</taxon>
        <taxon>Brassicales</taxon>
        <taxon>Brassicaceae</taxon>
        <taxon>Brassiceae</taxon>
        <taxon>Brassica</taxon>
    </lineage>
</organism>
<dbReference type="Proteomes" id="UP000028999">
    <property type="component" value="Unassembled WGS sequence"/>
</dbReference>
<dbReference type="Gramene" id="CDY42300">
    <property type="protein sequence ID" value="CDY42300"/>
    <property type="gene ID" value="GSBRNA2T00074540001"/>
</dbReference>
<gene>
    <name evidence="1" type="primary">BnaC02g09060D</name>
    <name evidence="1" type="ORF">GSBRNA2T00074540001</name>
</gene>
<dbReference type="EMBL" id="LK032520">
    <property type="protein sequence ID" value="CDY42300.1"/>
    <property type="molecule type" value="Genomic_DNA"/>
</dbReference>
<dbReference type="AlphaFoldDB" id="A0A078HUW2"/>
<reference evidence="1 2" key="1">
    <citation type="journal article" date="2014" name="Science">
        <title>Plant genetics. Early allopolyploid evolution in the post-Neolithic Brassica napus oilseed genome.</title>
        <authorList>
            <person name="Chalhoub B."/>
            <person name="Denoeud F."/>
            <person name="Liu S."/>
            <person name="Parkin I.A."/>
            <person name="Tang H."/>
            <person name="Wang X."/>
            <person name="Chiquet J."/>
            <person name="Belcram H."/>
            <person name="Tong C."/>
            <person name="Samans B."/>
            <person name="Correa M."/>
            <person name="Da Silva C."/>
            <person name="Just J."/>
            <person name="Falentin C."/>
            <person name="Koh C.S."/>
            <person name="Le Clainche I."/>
            <person name="Bernard M."/>
            <person name="Bento P."/>
            <person name="Noel B."/>
            <person name="Labadie K."/>
            <person name="Alberti A."/>
            <person name="Charles M."/>
            <person name="Arnaud D."/>
            <person name="Guo H."/>
            <person name="Daviaud C."/>
            <person name="Alamery S."/>
            <person name="Jabbari K."/>
            <person name="Zhao M."/>
            <person name="Edger P.P."/>
            <person name="Chelaifa H."/>
            <person name="Tack D."/>
            <person name="Lassalle G."/>
            <person name="Mestiri I."/>
            <person name="Schnel N."/>
            <person name="Le Paslier M.C."/>
            <person name="Fan G."/>
            <person name="Renault V."/>
            <person name="Bayer P.E."/>
            <person name="Golicz A.A."/>
            <person name="Manoli S."/>
            <person name="Lee T.H."/>
            <person name="Thi V.H."/>
            <person name="Chalabi S."/>
            <person name="Hu Q."/>
            <person name="Fan C."/>
            <person name="Tollenaere R."/>
            <person name="Lu Y."/>
            <person name="Battail C."/>
            <person name="Shen J."/>
            <person name="Sidebottom C.H."/>
            <person name="Wang X."/>
            <person name="Canaguier A."/>
            <person name="Chauveau A."/>
            <person name="Berard A."/>
            <person name="Deniot G."/>
            <person name="Guan M."/>
            <person name="Liu Z."/>
            <person name="Sun F."/>
            <person name="Lim Y.P."/>
            <person name="Lyons E."/>
            <person name="Town C.D."/>
            <person name="Bancroft I."/>
            <person name="Wang X."/>
            <person name="Meng J."/>
            <person name="Ma J."/>
            <person name="Pires J.C."/>
            <person name="King G.J."/>
            <person name="Brunel D."/>
            <person name="Delourme R."/>
            <person name="Renard M."/>
            <person name="Aury J.M."/>
            <person name="Adams K.L."/>
            <person name="Batley J."/>
            <person name="Snowdon R.J."/>
            <person name="Tost J."/>
            <person name="Edwards D."/>
            <person name="Zhou Y."/>
            <person name="Hua W."/>
            <person name="Sharpe A.G."/>
            <person name="Paterson A.H."/>
            <person name="Guan C."/>
            <person name="Wincker P."/>
        </authorList>
    </citation>
    <scope>NUCLEOTIDE SEQUENCE [LARGE SCALE GENOMIC DNA]</scope>
    <source>
        <strain evidence="2">cv. Darmor-bzh</strain>
    </source>
</reference>
<sequence length="23" mass="2774">MVYGTPCLNTWQHCFRSTPENCW</sequence>
<keyword evidence="2" id="KW-1185">Reference proteome</keyword>
<accession>A0A078HUW2</accession>
<dbReference type="PaxDb" id="3708-A0A078HUW2"/>
<name>A0A078HUW2_BRANA</name>
<proteinExistence type="predicted"/>
<evidence type="ECO:0000313" key="1">
    <source>
        <dbReference type="EMBL" id="CDY42300.1"/>
    </source>
</evidence>
<evidence type="ECO:0000313" key="2">
    <source>
        <dbReference type="Proteomes" id="UP000028999"/>
    </source>
</evidence>